<dbReference type="InterPro" id="IPR023996">
    <property type="entry name" value="TonB-dep_OMP_SusC/RagA"/>
</dbReference>
<keyword evidence="2 7" id="KW-0813">Transport</keyword>
<evidence type="ECO:0000259" key="8">
    <source>
        <dbReference type="Pfam" id="PF07715"/>
    </source>
</evidence>
<dbReference type="Proteomes" id="UP000241507">
    <property type="component" value="Chromosome"/>
</dbReference>
<dbReference type="Gene3D" id="2.170.130.10">
    <property type="entry name" value="TonB-dependent receptor, plug domain"/>
    <property type="match status" value="1"/>
</dbReference>
<dbReference type="Pfam" id="PF13715">
    <property type="entry name" value="CarbopepD_reg_2"/>
    <property type="match status" value="1"/>
</dbReference>
<dbReference type="NCBIfam" id="TIGR04056">
    <property type="entry name" value="OMP_RagA_SusC"/>
    <property type="match status" value="1"/>
</dbReference>
<evidence type="ECO:0000256" key="3">
    <source>
        <dbReference type="ARBA" id="ARBA00022452"/>
    </source>
</evidence>
<dbReference type="SUPFAM" id="SSF49464">
    <property type="entry name" value="Carboxypeptidase regulatory domain-like"/>
    <property type="match status" value="1"/>
</dbReference>
<dbReference type="Gene3D" id="2.60.40.1120">
    <property type="entry name" value="Carboxypeptidase-like, regulatory domain"/>
    <property type="match status" value="1"/>
</dbReference>
<keyword evidence="10" id="KW-1185">Reference proteome</keyword>
<dbReference type="InterPro" id="IPR037066">
    <property type="entry name" value="Plug_dom_sf"/>
</dbReference>
<dbReference type="GO" id="GO:0009279">
    <property type="term" value="C:cell outer membrane"/>
    <property type="evidence" value="ECO:0007669"/>
    <property type="project" value="UniProtKB-SubCell"/>
</dbReference>
<name>A0A2R3ZAC2_9FLAO</name>
<keyword evidence="6 7" id="KW-0998">Cell outer membrane</keyword>
<evidence type="ECO:0000256" key="6">
    <source>
        <dbReference type="ARBA" id="ARBA00023237"/>
    </source>
</evidence>
<dbReference type="InterPro" id="IPR023997">
    <property type="entry name" value="TonB-dep_OMP_SusC/RagA_CS"/>
</dbReference>
<dbReference type="InterPro" id="IPR036942">
    <property type="entry name" value="Beta-barrel_TonB_sf"/>
</dbReference>
<evidence type="ECO:0000256" key="2">
    <source>
        <dbReference type="ARBA" id="ARBA00022448"/>
    </source>
</evidence>
<evidence type="ECO:0000256" key="7">
    <source>
        <dbReference type="PROSITE-ProRule" id="PRU01360"/>
    </source>
</evidence>
<organism evidence="9 10">
    <name type="scientific">Christiangramia fulva</name>
    <dbReference type="NCBI Taxonomy" id="2126553"/>
    <lineage>
        <taxon>Bacteria</taxon>
        <taxon>Pseudomonadati</taxon>
        <taxon>Bacteroidota</taxon>
        <taxon>Flavobacteriia</taxon>
        <taxon>Flavobacteriales</taxon>
        <taxon>Flavobacteriaceae</taxon>
        <taxon>Christiangramia</taxon>
    </lineage>
</organism>
<gene>
    <name evidence="9" type="ORF">C7S20_19180</name>
</gene>
<evidence type="ECO:0000313" key="9">
    <source>
        <dbReference type="EMBL" id="AVR47201.1"/>
    </source>
</evidence>
<dbReference type="Pfam" id="PF07715">
    <property type="entry name" value="Plug"/>
    <property type="match status" value="1"/>
</dbReference>
<dbReference type="AlphaFoldDB" id="A0A2R3ZAC2"/>
<evidence type="ECO:0000313" key="10">
    <source>
        <dbReference type="Proteomes" id="UP000241507"/>
    </source>
</evidence>
<dbReference type="InterPro" id="IPR008969">
    <property type="entry name" value="CarboxyPept-like_regulatory"/>
</dbReference>
<evidence type="ECO:0000256" key="5">
    <source>
        <dbReference type="ARBA" id="ARBA00023136"/>
    </source>
</evidence>
<keyword evidence="3 7" id="KW-1134">Transmembrane beta strand</keyword>
<sequence length="1002" mass="111713">MKNFYRRSLTVIVFLILLAALVILSMSQAKAVTAKFYKSAFQQEVSGQVTGQNGEPLLGVTVLVKNRQYGTTTNKEGIYRVKATPSDTLVFTSIGFKKLEVPLQGRTNLDVQLQEDIASLGEVEINAGYYNVTERERTGNISRVTAEEIENQPVISPLQALQGRVAGLEVVEPNGIPGVAPTIRIRGQNSLRSSINNNGNLPLYIIDGMPINSAPLTSINQFVSAVGTDPLNGLNLSNIQSIEILKDADATAIYGSRGANGVILITTKNGKFTSDKDRVEARVYSGVSRVSHFVDLLDTPQYLALRRQAFENDGVEPTEANAKDLLLWDQNRNTDWQKVLFGNSAPTFSADLNYLGGGDNTSFRIGASYFKQGSVFPGDNSFEKKTTNFSLNHRSQNEKFQLNFSANYGINESDLFSASNFVSAGLRLPPNAPKLYQEDGSLNWENSTWVNPLAPLQSKGKTKSDNLVTNLHLEYELVDGLTFKTNLGYTFLNSRQDILLPKEIYNPTVWAYVSDRSQHSFINRKSWIAEPQLVYEKTLREHNLDLLVGTTIQRNENAEYTLNATGFANGHLIGNLEAADAVSVTKDQHQVYKYQAIFARFGYNFKKTYFLNLTGRRDGSSRFGPKKRIANFGAIGAAWIFTNSQFLKNDVPFLSFGKIRGSYGITGNDQIGDYRYLDTYQSTPGPGGLYPTRLTNPVFSWETNRKIEVALELGFLEDKINLNLSWYRNRSSNQLVGYNLPAITGFNSVEANLPATVQNKGFEIEFTSLNVQNKIFTWRSSLNLSIPSNKLVRFDGLEESTYANAYRVGEPLDLVTLYQFDGIDAETGFLKVVDVNGDGRYDFDDRIIPKNTGREYFGGISNSFTYHNFSFDFLVEFVRQNGLRYYNNVPGYFGNVNRQSIEDSPLSQRPTQSITGYLAFNNAAGSEIRIMDASYARLKTLNLGYRLPKAWLDNTPLSSLQFFLHGQNLLTLTKFDGLDPQNPGSLTVPSLQSITGGIQINF</sequence>
<dbReference type="InterPro" id="IPR012910">
    <property type="entry name" value="Plug_dom"/>
</dbReference>
<dbReference type="Gene3D" id="2.40.170.20">
    <property type="entry name" value="TonB-dependent receptor, beta-barrel domain"/>
    <property type="match status" value="1"/>
</dbReference>
<reference evidence="10" key="1">
    <citation type="submission" date="2018-03" db="EMBL/GenBank/DDBJ databases">
        <title>Gramella fulva sp. nov., isolated from a dry surface of tidal flat.</title>
        <authorList>
            <person name="Hwang S.H."/>
            <person name="Hwang W.M."/>
            <person name="Kang K."/>
            <person name="Ahn T.-Y."/>
        </authorList>
    </citation>
    <scope>NUCLEOTIDE SEQUENCE [LARGE SCALE GENOMIC DNA]</scope>
    <source>
        <strain evidence="10">SH35</strain>
    </source>
</reference>
<accession>A0A2R3ZAC2</accession>
<comment type="similarity">
    <text evidence="7">Belongs to the TonB-dependent receptor family.</text>
</comment>
<dbReference type="KEGG" id="grs:C7S20_19180"/>
<proteinExistence type="inferred from homology"/>
<dbReference type="NCBIfam" id="TIGR04057">
    <property type="entry name" value="SusC_RagA_signa"/>
    <property type="match status" value="1"/>
</dbReference>
<keyword evidence="4 7" id="KW-0812">Transmembrane</keyword>
<evidence type="ECO:0000256" key="4">
    <source>
        <dbReference type="ARBA" id="ARBA00022692"/>
    </source>
</evidence>
<dbReference type="SUPFAM" id="SSF56935">
    <property type="entry name" value="Porins"/>
    <property type="match status" value="1"/>
</dbReference>
<keyword evidence="5 7" id="KW-0472">Membrane</keyword>
<evidence type="ECO:0000256" key="1">
    <source>
        <dbReference type="ARBA" id="ARBA00004571"/>
    </source>
</evidence>
<protein>
    <submittedName>
        <fullName evidence="9">SusC/RagA family TonB-linked outer membrane protein</fullName>
    </submittedName>
</protein>
<dbReference type="OrthoDB" id="9768177at2"/>
<dbReference type="EMBL" id="CP028136">
    <property type="protein sequence ID" value="AVR47201.1"/>
    <property type="molecule type" value="Genomic_DNA"/>
</dbReference>
<dbReference type="InterPro" id="IPR039426">
    <property type="entry name" value="TonB-dep_rcpt-like"/>
</dbReference>
<dbReference type="RefSeq" id="WP_107013967.1">
    <property type="nucleotide sequence ID" value="NZ_CP028136.1"/>
</dbReference>
<dbReference type="PROSITE" id="PS52016">
    <property type="entry name" value="TONB_DEPENDENT_REC_3"/>
    <property type="match status" value="1"/>
</dbReference>
<comment type="subcellular location">
    <subcellularLocation>
        <location evidence="1 7">Cell outer membrane</location>
        <topology evidence="1 7">Multi-pass membrane protein</topology>
    </subcellularLocation>
</comment>
<feature type="domain" description="TonB-dependent receptor plug" evidence="8">
    <location>
        <begin position="135"/>
        <end position="262"/>
    </location>
</feature>